<comment type="caution">
    <text evidence="4">The sequence shown here is derived from an EMBL/GenBank/DDBJ whole genome shotgun (WGS) entry which is preliminary data.</text>
</comment>
<protein>
    <submittedName>
        <fullName evidence="4">Autotransporter outer membrane beta-barrel domain-containing protein</fullName>
    </submittedName>
</protein>
<sequence length="1085" mass="108890">MKPFARSNQSTYSGLLPFCRFAGLQQAVKMTGTVETPGSTGPGRFLRRQKNAKRSVGAEVMLLVFGAMLVPSVGLAQSNLHVDGNATETAAVGPSSFATVVAGFNSGTVGGVPGGTFVVPAGATVTLSGIHIGQAAGSTGLVDVNGGSIGTTNPQSQYYIGFNGSGTFTVRNGGTVTSLSQSFVGYNPGSSGVLTVDGHGSQYTNTGFFVVGNGGPAQLNVTNGGAVSSPGGTLQIGGGSTATALVSGANSSLSAGTFLGVGVSPGSAGTLTITDGGMATSGSGTYLTFNGASGSVPASTGTITVSNGGRLTSPLLVVGTRGPADLNIQSNGTVAISGPTIVGAVAGTSSLEVSGPGATLDVQNGDLTVGGQGNGTMTVSNQGTVNVTGSGATSIAGQCGAGLTSFCSTPIHGGSGTVTVTDSGSVLNAGTSLAVGQFGPGTLTIENGAQVVANAVSIAENAGSTGTLNIGAAAGAAPVAPGTLDARTLTFGAGTGTLVFNHTDTSGNYVFPAAITGTGSVNVLSGETVMTGASTYSGLTTVAGGVLAAGAAHVFSANSDYTIESGATMDLRGFDQHVGSVDNAGLIRVSGDPGTEAIAHNYVGRDGVIAIDTFLAGDGAPSDKLILDGGTAIGTSKLVITNAGGPGGLTLADGIPVVETVNGGTTDQEKFRLCCEVRGGMYTYYLFRGGVVSSQPEDWFLRSDMVIGPEEPGGPGGSTEPGESGVTEEPAIPDLEELPLDPPPSVLPPGLYPILGPEIATYSVVQPLARQLGLTMLGTLHERIGDTLTDAGGGTAGAGLAHSAWGRVFGQQVDNHYQTYTDARAHGQVIGVQAGLDVWRGSFLPGHRDAAGVYFAYGNGNVDVDGLVTNADATAYVLNHTGRVNLNAYSGGAYWTHYGPGGWYVDAILQGTHYDGDATTQNARLPLSGSGFATSLEAGYPFSLPLGPGFVLEPQAQIIWQHVGLSEDNDGLGAVDPGSTSGVSGRLGVRGRWTIERVNGQVWQPYVRANLWRDWGAGATTTYAGVDHVPLSQQTTRMDFAAGVSAKLDTRMSLYGQFGYQFSINSSATGSQKGVWGDVGLRYTW</sequence>
<dbReference type="InterPro" id="IPR013425">
    <property type="entry name" value="Autotrns_rpt"/>
</dbReference>
<evidence type="ECO:0000313" key="4">
    <source>
        <dbReference type="EMBL" id="MCC8403259.1"/>
    </source>
</evidence>
<feature type="compositionally biased region" description="Low complexity" evidence="2">
    <location>
        <begin position="720"/>
        <end position="729"/>
    </location>
</feature>
<dbReference type="SUPFAM" id="SSF103515">
    <property type="entry name" value="Autotransporter"/>
    <property type="match status" value="1"/>
</dbReference>
<dbReference type="EMBL" id="JAJITC010000007">
    <property type="protein sequence ID" value="MCC8403259.1"/>
    <property type="molecule type" value="Genomic_DNA"/>
</dbReference>
<dbReference type="PRINTS" id="PR01484">
    <property type="entry name" value="PRTACTNFAMLY"/>
</dbReference>
<gene>
    <name evidence="4" type="ORF">LJ655_15405</name>
</gene>
<dbReference type="InterPro" id="IPR011050">
    <property type="entry name" value="Pectin_lyase_fold/virulence"/>
</dbReference>
<dbReference type="Gene3D" id="2.40.128.130">
    <property type="entry name" value="Autotransporter beta-domain"/>
    <property type="match status" value="1"/>
</dbReference>
<dbReference type="NCBIfam" id="TIGR01414">
    <property type="entry name" value="autotrans_barl"/>
    <property type="match status" value="1"/>
</dbReference>
<dbReference type="RefSeq" id="WP_230562111.1">
    <property type="nucleotide sequence ID" value="NZ_JAJITC010000007.1"/>
</dbReference>
<dbReference type="Pfam" id="PF18883">
    <property type="entry name" value="AC_1"/>
    <property type="match status" value="1"/>
</dbReference>
<dbReference type="Gene3D" id="2.160.20.20">
    <property type="match status" value="1"/>
</dbReference>
<keyword evidence="1" id="KW-0732">Signal</keyword>
<dbReference type="CDD" id="cd01344">
    <property type="entry name" value="PL2_Passenger_AT"/>
    <property type="match status" value="1"/>
</dbReference>
<reference evidence="4 5" key="1">
    <citation type="submission" date="2021-11" db="EMBL/GenBank/DDBJ databases">
        <authorList>
            <person name="Oh E.-T."/>
            <person name="Kim S.-B."/>
        </authorList>
    </citation>
    <scope>NUCLEOTIDE SEQUENCE [LARGE SCALE GENOMIC DNA]</scope>
    <source>
        <strain evidence="4 5">MMS20-SJTN17</strain>
    </source>
</reference>
<proteinExistence type="predicted"/>
<dbReference type="InterPro" id="IPR051551">
    <property type="entry name" value="Autotransporter_adhesion"/>
</dbReference>
<evidence type="ECO:0000259" key="3">
    <source>
        <dbReference type="PROSITE" id="PS51208"/>
    </source>
</evidence>
<organism evidence="4 5">
    <name type="scientific">Paraburkholderia translucens</name>
    <dbReference type="NCBI Taxonomy" id="2886945"/>
    <lineage>
        <taxon>Bacteria</taxon>
        <taxon>Pseudomonadati</taxon>
        <taxon>Pseudomonadota</taxon>
        <taxon>Betaproteobacteria</taxon>
        <taxon>Burkholderiales</taxon>
        <taxon>Burkholderiaceae</taxon>
        <taxon>Paraburkholderia</taxon>
    </lineage>
</organism>
<feature type="region of interest" description="Disordered" evidence="2">
    <location>
        <begin position="706"/>
        <end position="729"/>
    </location>
</feature>
<dbReference type="PROSITE" id="PS51208">
    <property type="entry name" value="AUTOTRANSPORTER"/>
    <property type="match status" value="1"/>
</dbReference>
<keyword evidence="5" id="KW-1185">Reference proteome</keyword>
<dbReference type="InterPro" id="IPR006315">
    <property type="entry name" value="OM_autotransptr_brl_dom"/>
</dbReference>
<dbReference type="InterPro" id="IPR005546">
    <property type="entry name" value="Autotransporte_beta"/>
</dbReference>
<dbReference type="InterPro" id="IPR036709">
    <property type="entry name" value="Autotransporte_beta_dom_sf"/>
</dbReference>
<dbReference type="InterPro" id="IPR003991">
    <property type="entry name" value="Pertactin_virulence_factor"/>
</dbReference>
<dbReference type="InterPro" id="IPR012332">
    <property type="entry name" value="Autotransporter_pectin_lyase_C"/>
</dbReference>
<dbReference type="NCBIfam" id="TIGR04393">
    <property type="entry name" value="rpt_T5SS_PEPC"/>
    <property type="match status" value="4"/>
</dbReference>
<dbReference type="NCBIfam" id="TIGR02601">
    <property type="entry name" value="autotrns_rpt"/>
    <property type="match status" value="1"/>
</dbReference>
<dbReference type="Pfam" id="PF03797">
    <property type="entry name" value="Autotransporter"/>
    <property type="match status" value="1"/>
</dbReference>
<dbReference type="InterPro" id="IPR030895">
    <property type="entry name" value="T5SS_PEPC_rpt"/>
</dbReference>
<dbReference type="PANTHER" id="PTHR35037:SF3">
    <property type="entry name" value="C-TERMINAL REGION OF AIDA-LIKE PROTEIN"/>
    <property type="match status" value="1"/>
</dbReference>
<evidence type="ECO:0000256" key="2">
    <source>
        <dbReference type="SAM" id="MobiDB-lite"/>
    </source>
</evidence>
<accession>A0ABS8KFQ4</accession>
<dbReference type="Proteomes" id="UP001430614">
    <property type="component" value="Unassembled WGS sequence"/>
</dbReference>
<dbReference type="SMART" id="SM00869">
    <property type="entry name" value="Autotransporter"/>
    <property type="match status" value="1"/>
</dbReference>
<name>A0ABS8KFQ4_9BURK</name>
<evidence type="ECO:0000313" key="5">
    <source>
        <dbReference type="Proteomes" id="UP001430614"/>
    </source>
</evidence>
<feature type="domain" description="Autotransporter" evidence="3">
    <location>
        <begin position="797"/>
        <end position="1085"/>
    </location>
</feature>
<dbReference type="SUPFAM" id="SSF51126">
    <property type="entry name" value="Pectin lyase-like"/>
    <property type="match status" value="1"/>
</dbReference>
<dbReference type="InterPro" id="IPR043990">
    <property type="entry name" value="AC_1"/>
</dbReference>
<evidence type="ECO:0000256" key="1">
    <source>
        <dbReference type="ARBA" id="ARBA00022729"/>
    </source>
</evidence>
<dbReference type="PANTHER" id="PTHR35037">
    <property type="entry name" value="C-TERMINAL REGION OF AIDA-LIKE PROTEIN"/>
    <property type="match status" value="1"/>
</dbReference>